<sequence length="213" mass="23257">MYYFHAPFKDSCALSLVPGLCISRPVRQPLWGGTIASDKKLDGEASCGAGTSSRTGNLNIECWRPSCSLSAALLYFCLRLLMTTRATPQVADLTPNNDTVTEDDSRQLAAPNPRQPHISMQKARDEIKVKSHFVMALGMLYSHKFAFLPTGFLADLNNEKVVENSGTCGEPPGVPRPFPFLLIAVEELMSIGLNGLNAASQCPLQLHWSSCRT</sequence>
<dbReference type="AlphaFoldDB" id="A0AAD6Y4X0"/>
<comment type="caution">
    <text evidence="2">The sequence shown here is derived from an EMBL/GenBank/DDBJ whole genome shotgun (WGS) entry which is preliminary data.</text>
</comment>
<gene>
    <name evidence="2" type="ORF">GGX14DRAFT_404875</name>
</gene>
<name>A0AAD6Y4X0_9AGAR</name>
<evidence type="ECO:0000256" key="1">
    <source>
        <dbReference type="SAM" id="MobiDB-lite"/>
    </source>
</evidence>
<proteinExistence type="predicted"/>
<dbReference type="Proteomes" id="UP001219525">
    <property type="component" value="Unassembled WGS sequence"/>
</dbReference>
<evidence type="ECO:0000313" key="2">
    <source>
        <dbReference type="EMBL" id="KAJ7194250.1"/>
    </source>
</evidence>
<accession>A0AAD6Y4X0</accession>
<protein>
    <submittedName>
        <fullName evidence="2">Uncharacterized protein</fullName>
    </submittedName>
</protein>
<evidence type="ECO:0000313" key="3">
    <source>
        <dbReference type="Proteomes" id="UP001219525"/>
    </source>
</evidence>
<keyword evidence="3" id="KW-1185">Reference proteome</keyword>
<dbReference type="EMBL" id="JARJCW010000100">
    <property type="protein sequence ID" value="KAJ7194250.1"/>
    <property type="molecule type" value="Genomic_DNA"/>
</dbReference>
<organism evidence="2 3">
    <name type="scientific">Mycena pura</name>
    <dbReference type="NCBI Taxonomy" id="153505"/>
    <lineage>
        <taxon>Eukaryota</taxon>
        <taxon>Fungi</taxon>
        <taxon>Dikarya</taxon>
        <taxon>Basidiomycota</taxon>
        <taxon>Agaricomycotina</taxon>
        <taxon>Agaricomycetes</taxon>
        <taxon>Agaricomycetidae</taxon>
        <taxon>Agaricales</taxon>
        <taxon>Marasmiineae</taxon>
        <taxon>Mycenaceae</taxon>
        <taxon>Mycena</taxon>
    </lineage>
</organism>
<reference evidence="2" key="1">
    <citation type="submission" date="2023-03" db="EMBL/GenBank/DDBJ databases">
        <title>Massive genome expansion in bonnet fungi (Mycena s.s.) driven by repeated elements and novel gene families across ecological guilds.</title>
        <authorList>
            <consortium name="Lawrence Berkeley National Laboratory"/>
            <person name="Harder C.B."/>
            <person name="Miyauchi S."/>
            <person name="Viragh M."/>
            <person name="Kuo A."/>
            <person name="Thoen E."/>
            <person name="Andreopoulos B."/>
            <person name="Lu D."/>
            <person name="Skrede I."/>
            <person name="Drula E."/>
            <person name="Henrissat B."/>
            <person name="Morin E."/>
            <person name="Kohler A."/>
            <person name="Barry K."/>
            <person name="LaButti K."/>
            <person name="Morin E."/>
            <person name="Salamov A."/>
            <person name="Lipzen A."/>
            <person name="Mereny Z."/>
            <person name="Hegedus B."/>
            <person name="Baldrian P."/>
            <person name="Stursova M."/>
            <person name="Weitz H."/>
            <person name="Taylor A."/>
            <person name="Grigoriev I.V."/>
            <person name="Nagy L.G."/>
            <person name="Martin F."/>
            <person name="Kauserud H."/>
        </authorList>
    </citation>
    <scope>NUCLEOTIDE SEQUENCE</scope>
    <source>
        <strain evidence="2">9144</strain>
    </source>
</reference>
<feature type="region of interest" description="Disordered" evidence="1">
    <location>
        <begin position="91"/>
        <end position="121"/>
    </location>
</feature>